<organism evidence="1 2">
    <name type="scientific">Trichinella pseudospiralis</name>
    <name type="common">Parasitic roundworm</name>
    <dbReference type="NCBI Taxonomy" id="6337"/>
    <lineage>
        <taxon>Eukaryota</taxon>
        <taxon>Metazoa</taxon>
        <taxon>Ecdysozoa</taxon>
        <taxon>Nematoda</taxon>
        <taxon>Enoplea</taxon>
        <taxon>Dorylaimia</taxon>
        <taxon>Trichinellida</taxon>
        <taxon>Trichinellidae</taxon>
        <taxon>Trichinella</taxon>
    </lineage>
</organism>
<protein>
    <submittedName>
        <fullName evidence="1">Uncharacterized protein</fullName>
    </submittedName>
</protein>
<reference evidence="1 2" key="1">
    <citation type="submission" date="2015-01" db="EMBL/GenBank/DDBJ databases">
        <title>Evolution of Trichinella species and genotypes.</title>
        <authorList>
            <person name="Korhonen P.K."/>
            <person name="Edoardo P."/>
            <person name="Giuseppe L.R."/>
            <person name="Gasser R.B."/>
        </authorList>
    </citation>
    <scope>NUCLEOTIDE SEQUENCE [LARGE SCALE GENOMIC DNA]</scope>
    <source>
        <strain evidence="1">ISS470</strain>
    </source>
</reference>
<accession>A0A0V1F8H3</accession>
<comment type="caution">
    <text evidence="1">The sequence shown here is derived from an EMBL/GenBank/DDBJ whole genome shotgun (WGS) entry which is preliminary data.</text>
</comment>
<dbReference type="Proteomes" id="UP000054995">
    <property type="component" value="Unassembled WGS sequence"/>
</dbReference>
<dbReference type="AlphaFoldDB" id="A0A0V1F8H3"/>
<dbReference type="EMBL" id="JYDT01000189">
    <property type="protein sequence ID" value="KRY82079.1"/>
    <property type="molecule type" value="Genomic_DNA"/>
</dbReference>
<keyword evidence="2" id="KW-1185">Reference proteome</keyword>
<proteinExistence type="predicted"/>
<gene>
    <name evidence="1" type="ORF">T4D_7174</name>
</gene>
<evidence type="ECO:0000313" key="2">
    <source>
        <dbReference type="Proteomes" id="UP000054995"/>
    </source>
</evidence>
<dbReference type="OrthoDB" id="6500668at2759"/>
<sequence>MPSPRNKNNAGYPLSNSNYPGSPAILPSDLLFQPLHVMVESSKLYMVITAKPDEAVAELRLPAERLKPTEPVHDFQATMPELTNEELNDDKSSQFQRQIKLLFGGGSDAIAGQLFLCKLPVHLHGPCTLPGSALRQRQLRSHLDRLEYLFNKFLQCRDYLTAGHSHTGCSRSRKTHQRCFLSSFLIPKYPRTAATNVFLPPTFEWLSTKVINGTLVSHLGKKTIILQLADLPVLTWAFFASDVGVATIAASPPRYSD</sequence>
<name>A0A0V1F8H3_TRIPS</name>
<evidence type="ECO:0000313" key="1">
    <source>
        <dbReference type="EMBL" id="KRY82079.1"/>
    </source>
</evidence>